<dbReference type="OrthoDB" id="5379733at2759"/>
<evidence type="ECO:0000313" key="1">
    <source>
        <dbReference type="EMBL" id="EWC45672.1"/>
    </source>
</evidence>
<gene>
    <name evidence="1" type="ORF">DRE_05233</name>
</gene>
<dbReference type="AlphaFoldDB" id="W7HZM6"/>
<protein>
    <submittedName>
        <fullName evidence="1">Uncharacterized protein</fullName>
    </submittedName>
</protein>
<name>W7HZM6_9PEZI</name>
<dbReference type="EMBL" id="KI966425">
    <property type="protein sequence ID" value="EWC45672.1"/>
    <property type="molecule type" value="Genomic_DNA"/>
</dbReference>
<dbReference type="Proteomes" id="UP000024837">
    <property type="component" value="Unassembled WGS sequence"/>
</dbReference>
<sequence length="248" mass="28011">MRKLIYGSVVASGLILILACSQLILAIWKSAPPTPEANLETTRHAATTHTHTKRDGSNPFVVDYGTGELSCERMTFDSNRGPMLGDILDWLEDNKYAAMPYIIDKASCFQVACLGERGIVKLCNLKSRPSYMRYSAADVRKGLTDIMVKFRRWHGHLNWLRKEPEGYPPKYWEVLMEGSCGDTFSKGVDVTTMDRVIGEVSGDGWRINIDEPPNSKVCDNTTNFRTGACREEDMKLCSWPYEEEIPLM</sequence>
<evidence type="ECO:0000313" key="2">
    <source>
        <dbReference type="Proteomes" id="UP000024837"/>
    </source>
</evidence>
<organism evidence="1 2">
    <name type="scientific">Drechslerella stenobrocha 248</name>
    <dbReference type="NCBI Taxonomy" id="1043628"/>
    <lineage>
        <taxon>Eukaryota</taxon>
        <taxon>Fungi</taxon>
        <taxon>Dikarya</taxon>
        <taxon>Ascomycota</taxon>
        <taxon>Pezizomycotina</taxon>
        <taxon>Orbiliomycetes</taxon>
        <taxon>Orbiliales</taxon>
        <taxon>Orbiliaceae</taxon>
        <taxon>Drechslerella</taxon>
    </lineage>
</organism>
<dbReference type="PROSITE" id="PS51257">
    <property type="entry name" value="PROKAR_LIPOPROTEIN"/>
    <property type="match status" value="1"/>
</dbReference>
<proteinExistence type="predicted"/>
<dbReference type="HOGENOM" id="CLU_1120162_0_0_1"/>
<keyword evidence="2" id="KW-1185">Reference proteome</keyword>
<reference evidence="1 2" key="1">
    <citation type="submission" date="2013-05" db="EMBL/GenBank/DDBJ databases">
        <title>Drechslerella stenobrocha genome reveals carnivorous origination and mechanical trapping mechanism of predatory fungi.</title>
        <authorList>
            <person name="Liu X."/>
            <person name="Zhang W."/>
            <person name="Liu K."/>
        </authorList>
    </citation>
    <scope>NUCLEOTIDE SEQUENCE [LARGE SCALE GENOMIC DNA]</scope>
    <source>
        <strain evidence="1 2">248</strain>
    </source>
</reference>
<accession>W7HZM6</accession>